<comment type="subunit">
    <text evidence="4">Homooctamer; tetramer of dimers.</text>
</comment>
<evidence type="ECO:0000256" key="3">
    <source>
        <dbReference type="ARBA" id="ARBA00023096"/>
    </source>
</evidence>
<dbReference type="Proteomes" id="UP000242793">
    <property type="component" value="Chromosome"/>
</dbReference>
<dbReference type="InterPro" id="IPR036130">
    <property type="entry name" value="Pyridoxine-5'_phos_synth"/>
</dbReference>
<comment type="similarity">
    <text evidence="4">Belongs to the PNP synthase family.</text>
</comment>
<feature type="site" description="Transition state stabilizer" evidence="4">
    <location>
        <position position="153"/>
    </location>
</feature>
<dbReference type="GO" id="GO:0005829">
    <property type="term" value="C:cytosol"/>
    <property type="evidence" value="ECO:0007669"/>
    <property type="project" value="TreeGrafter"/>
</dbReference>
<dbReference type="GO" id="GO:0033856">
    <property type="term" value="F:pyridoxine 5'-phosphate synthase activity"/>
    <property type="evidence" value="ECO:0007669"/>
    <property type="project" value="UniProtKB-UniRule"/>
</dbReference>
<organism evidence="6 7">
    <name type="scientific">Candidatus Riesia pediculischaeffi</name>
    <dbReference type="NCBI Taxonomy" id="428411"/>
    <lineage>
        <taxon>Bacteria</taxon>
        <taxon>Pseudomonadati</taxon>
        <taxon>Pseudomonadota</taxon>
        <taxon>Gammaproteobacteria</taxon>
        <taxon>Enterobacterales</taxon>
        <taxon>Enterobacteriaceae</taxon>
        <taxon>Candidatus Riesia</taxon>
    </lineage>
</organism>
<dbReference type="RefSeq" id="WP_080626534.1">
    <property type="nucleotide sequence ID" value="NZ_CP012839.1"/>
</dbReference>
<dbReference type="PANTHER" id="PTHR30456:SF0">
    <property type="entry name" value="PYRIDOXINE 5'-PHOSPHATE SYNTHASE"/>
    <property type="match status" value="1"/>
</dbReference>
<dbReference type="Pfam" id="PF03740">
    <property type="entry name" value="PdxJ"/>
    <property type="match status" value="1"/>
</dbReference>
<dbReference type="NCBIfam" id="NF003625">
    <property type="entry name" value="PRK05265.1-3"/>
    <property type="match status" value="1"/>
</dbReference>
<feature type="active site" description="Proton donor" evidence="4">
    <location>
        <position position="193"/>
    </location>
</feature>
<dbReference type="EMBL" id="CP012839">
    <property type="protein sequence ID" value="ARC53299.1"/>
    <property type="molecule type" value="Genomic_DNA"/>
</dbReference>
<feature type="binding site" evidence="4">
    <location>
        <position position="52"/>
    </location>
    <ligand>
        <name>1-deoxy-D-xylulose 5-phosphate</name>
        <dbReference type="ChEBI" id="CHEBI:57792"/>
    </ligand>
</feature>
<dbReference type="NCBIfam" id="NF003623">
    <property type="entry name" value="PRK05265.1-1"/>
    <property type="match status" value="1"/>
</dbReference>
<feature type="binding site" evidence="4">
    <location>
        <position position="20"/>
    </location>
    <ligand>
        <name>3-amino-2-oxopropyl phosphate</name>
        <dbReference type="ChEBI" id="CHEBI:57279"/>
    </ligand>
</feature>
<name>A0A1V0HKE2_9ENTR</name>
<dbReference type="CDD" id="cd00003">
    <property type="entry name" value="PNPsynthase"/>
    <property type="match status" value="1"/>
</dbReference>
<feature type="binding site" evidence="4">
    <location>
        <position position="102"/>
    </location>
    <ligand>
        <name>1-deoxy-D-xylulose 5-phosphate</name>
        <dbReference type="ChEBI" id="CHEBI:57792"/>
    </ligand>
</feature>
<comment type="pathway">
    <text evidence="4">Cofactor biosynthesis; pyridoxine 5'-phosphate biosynthesis; pyridoxine 5'-phosphate from D-erythrose 4-phosphate: step 5/5.</text>
</comment>
<proteinExistence type="inferred from homology"/>
<dbReference type="KEGG" id="rped:AOQ87_01220"/>
<feature type="binding site" evidence="4">
    <location>
        <position position="194"/>
    </location>
    <ligand>
        <name>3-amino-2-oxopropyl phosphate</name>
        <dbReference type="ChEBI" id="CHEBI:57279"/>
    </ligand>
</feature>
<dbReference type="InterPro" id="IPR013785">
    <property type="entry name" value="Aldolase_TIM"/>
</dbReference>
<sequence length="252" mass="28758">MKKIFLGVNVDHVATVRNSRMENYPDPVRFAVLAEEHGADGITVHLREDQRHITENDVYRLSQILKTRMNLEMSVSKRIVDIACTIKPFSCCIVPERREEITTECGLDVYNRKKEVGRSVDILKGNGIMVSLFVEPEKHQVDSAVEVGADIVEFHTGRYSNLKSMKERQEELKKIELSAIYAKSKGLTVNAGHGLTYLNVFDIAKFPEIYELNIGHSIISRSLFVGVKCAIREMKSILHEARRRRVDSRVRC</sequence>
<dbReference type="HAMAP" id="MF_00279">
    <property type="entry name" value="PdxJ"/>
    <property type="match status" value="1"/>
</dbReference>
<feature type="binding site" evidence="4">
    <location>
        <position position="47"/>
    </location>
    <ligand>
        <name>1-deoxy-D-xylulose 5-phosphate</name>
        <dbReference type="ChEBI" id="CHEBI:57792"/>
    </ligand>
</feature>
<keyword evidence="1 4" id="KW-0963">Cytoplasm</keyword>
<feature type="active site" description="Proton acceptor" evidence="4">
    <location>
        <position position="45"/>
    </location>
</feature>
<dbReference type="UniPathway" id="UPA00244">
    <property type="reaction ID" value="UER00313"/>
</dbReference>
<accession>A0A1V0HKE2</accession>
<comment type="catalytic activity">
    <reaction evidence="4">
        <text>3-amino-2-oxopropyl phosphate + 1-deoxy-D-xylulose 5-phosphate = pyridoxine 5'-phosphate + phosphate + 2 H2O + H(+)</text>
        <dbReference type="Rhea" id="RHEA:15265"/>
        <dbReference type="ChEBI" id="CHEBI:15377"/>
        <dbReference type="ChEBI" id="CHEBI:15378"/>
        <dbReference type="ChEBI" id="CHEBI:43474"/>
        <dbReference type="ChEBI" id="CHEBI:57279"/>
        <dbReference type="ChEBI" id="CHEBI:57792"/>
        <dbReference type="ChEBI" id="CHEBI:58589"/>
        <dbReference type="EC" id="2.6.99.2"/>
    </reaction>
</comment>
<dbReference type="EC" id="2.6.99.2" evidence="4 5"/>
<keyword evidence="2 4" id="KW-0808">Transferase</keyword>
<dbReference type="AlphaFoldDB" id="A0A1V0HKE2"/>
<dbReference type="STRING" id="428411.AOQ87_01220"/>
<evidence type="ECO:0000313" key="6">
    <source>
        <dbReference type="EMBL" id="ARC53299.1"/>
    </source>
</evidence>
<dbReference type="NCBIfam" id="NF003627">
    <property type="entry name" value="PRK05265.1-5"/>
    <property type="match status" value="1"/>
</dbReference>
<evidence type="ECO:0000313" key="7">
    <source>
        <dbReference type="Proteomes" id="UP000242793"/>
    </source>
</evidence>
<reference evidence="6 7" key="1">
    <citation type="submission" date="2015-10" db="EMBL/GenBank/DDBJ databases">
        <title>Survey of human and primate louse endosymbionts.</title>
        <authorList>
            <person name="Boyd B.M."/>
        </authorList>
    </citation>
    <scope>NUCLEOTIDE SEQUENCE [LARGE SCALE GENOMIC DNA]</scope>
    <source>
        <strain evidence="6 7">PTSK</strain>
    </source>
</reference>
<feature type="binding site" evidence="4">
    <location>
        <begin position="11"/>
        <end position="12"/>
    </location>
    <ligand>
        <name>1-deoxy-D-xylulose 5-phosphate</name>
        <dbReference type="ChEBI" id="CHEBI:57792"/>
    </ligand>
</feature>
<feature type="binding site" evidence="4">
    <location>
        <begin position="215"/>
        <end position="216"/>
    </location>
    <ligand>
        <name>3-amino-2-oxopropyl phosphate</name>
        <dbReference type="ChEBI" id="CHEBI:57279"/>
    </ligand>
</feature>
<gene>
    <name evidence="4" type="primary">pdxJ</name>
    <name evidence="6" type="ORF">AOQ87_01220</name>
</gene>
<comment type="function">
    <text evidence="4">Catalyzes the complicated ring closure reaction between the two acyclic compounds 1-deoxy-D-xylulose-5-phosphate (DXP) and 3-amino-2-oxopropyl phosphate (1-amino-acetone-3-phosphate or AAP) to form pyridoxine 5'-phosphate (PNP) and inorganic phosphate.</text>
</comment>
<feature type="binding site" evidence="4">
    <location>
        <position position="9"/>
    </location>
    <ligand>
        <name>3-amino-2-oxopropyl phosphate</name>
        <dbReference type="ChEBI" id="CHEBI:57279"/>
    </ligand>
</feature>
<comment type="subcellular location">
    <subcellularLocation>
        <location evidence="4">Cytoplasm</location>
    </subcellularLocation>
</comment>
<protein>
    <recommendedName>
        <fullName evidence="4 5">Pyridoxine 5'-phosphate synthase</fullName>
        <shortName evidence="4">PNP synthase</shortName>
        <ecNumber evidence="4 5">2.6.99.2</ecNumber>
    </recommendedName>
</protein>
<keyword evidence="7" id="KW-1185">Reference proteome</keyword>
<dbReference type="SUPFAM" id="SSF63892">
    <property type="entry name" value="Pyridoxine 5'-phosphate synthase"/>
    <property type="match status" value="1"/>
</dbReference>
<evidence type="ECO:0000256" key="1">
    <source>
        <dbReference type="ARBA" id="ARBA00022490"/>
    </source>
</evidence>
<dbReference type="InterPro" id="IPR004569">
    <property type="entry name" value="PyrdxlP_synth_PdxJ"/>
</dbReference>
<dbReference type="PANTHER" id="PTHR30456">
    <property type="entry name" value="PYRIDOXINE 5'-PHOSPHATE SYNTHASE"/>
    <property type="match status" value="1"/>
</dbReference>
<dbReference type="NCBIfam" id="TIGR00559">
    <property type="entry name" value="pdxJ"/>
    <property type="match status" value="1"/>
</dbReference>
<dbReference type="GO" id="GO:0008615">
    <property type="term" value="P:pyridoxine biosynthetic process"/>
    <property type="evidence" value="ECO:0007669"/>
    <property type="project" value="UniProtKB-UniRule"/>
</dbReference>
<evidence type="ECO:0000256" key="2">
    <source>
        <dbReference type="ARBA" id="ARBA00022679"/>
    </source>
</evidence>
<evidence type="ECO:0000256" key="4">
    <source>
        <dbReference type="HAMAP-Rule" id="MF_00279"/>
    </source>
</evidence>
<dbReference type="Gene3D" id="3.20.20.70">
    <property type="entry name" value="Aldolase class I"/>
    <property type="match status" value="1"/>
</dbReference>
<keyword evidence="3 4" id="KW-0664">Pyridoxine biosynthesis</keyword>
<feature type="active site" description="Proton acceptor" evidence="4">
    <location>
        <position position="72"/>
    </location>
</feature>
<evidence type="ECO:0000256" key="5">
    <source>
        <dbReference type="NCBIfam" id="TIGR00559"/>
    </source>
</evidence>